<organism evidence="1 2">
    <name type="scientific">Eisenbergiella tayi</name>
    <dbReference type="NCBI Taxonomy" id="1432052"/>
    <lineage>
        <taxon>Bacteria</taxon>
        <taxon>Bacillati</taxon>
        <taxon>Bacillota</taxon>
        <taxon>Clostridia</taxon>
        <taxon>Lachnospirales</taxon>
        <taxon>Lachnospiraceae</taxon>
        <taxon>Eisenbergiella</taxon>
    </lineage>
</organism>
<reference evidence="1 2" key="1">
    <citation type="submission" date="2016-07" db="EMBL/GenBank/DDBJ databases">
        <title>Characterization of isolates of Eisenbergiella tayi derived from blood cultures, using whole genome sequencing.</title>
        <authorList>
            <person name="Burdz T."/>
            <person name="Wiebe D."/>
            <person name="Huynh C."/>
            <person name="Bernard K."/>
        </authorList>
    </citation>
    <scope>NUCLEOTIDE SEQUENCE [LARGE SCALE GENOMIC DNA]</scope>
    <source>
        <strain evidence="1 2">NML 110608</strain>
    </source>
</reference>
<dbReference type="AlphaFoldDB" id="A0A1E3ABL1"/>
<dbReference type="GO" id="GO:0030246">
    <property type="term" value="F:carbohydrate binding"/>
    <property type="evidence" value="ECO:0007669"/>
    <property type="project" value="InterPro"/>
</dbReference>
<dbReference type="InterPro" id="IPR014718">
    <property type="entry name" value="GH-type_carb-bd"/>
</dbReference>
<evidence type="ECO:0008006" key="3">
    <source>
        <dbReference type="Google" id="ProtNLM"/>
    </source>
</evidence>
<dbReference type="InterPro" id="IPR027839">
    <property type="entry name" value="DUF4432"/>
</dbReference>
<dbReference type="Proteomes" id="UP000094067">
    <property type="component" value="Unassembled WGS sequence"/>
</dbReference>
<dbReference type="InterPro" id="IPR011013">
    <property type="entry name" value="Gal_mutarotase_sf_dom"/>
</dbReference>
<accession>A0A1E3ABL1</accession>
<sequence>MIKESSSGSIRTLILSNEKLSVKILAGKGGDINQITYLPEQAELLHTEDENFARYDSRDLRTNPLSRYSEDSTGGWQDVVPGYGRYGSLVFQEFPVGTAATLPWDYQTQTAAGGDTRKEEEVNLSVQLPEFPLFMKKQIRLEDETLIVTETIRNEGGEPADFTWTQHSAFGGSFLDEQVEISYPGEEIFLSSLYAGQGGKKEEYLKNICSVPMPDGTIWNLKNMREPGQDGHLIFTMKAETGDFALYHKARKFGFRVTWDKQVFPYIRCWYQNTEDGYSFAIEPCNYAYSSFADTDKENMYLHLDAGEEMSTEIRLSIIHENKG</sequence>
<dbReference type="GO" id="GO:0005975">
    <property type="term" value="P:carbohydrate metabolic process"/>
    <property type="evidence" value="ECO:0007669"/>
    <property type="project" value="InterPro"/>
</dbReference>
<dbReference type="RefSeq" id="WP_069152207.1">
    <property type="nucleotide sequence ID" value="NZ_MCGH01000002.1"/>
</dbReference>
<name>A0A1E3ABL1_9FIRM</name>
<protein>
    <recommendedName>
        <fullName evidence="3">Aldose 1-epimerase</fullName>
    </recommendedName>
</protein>
<proteinExistence type="predicted"/>
<comment type="caution">
    <text evidence="1">The sequence shown here is derived from an EMBL/GenBank/DDBJ whole genome shotgun (WGS) entry which is preliminary data.</text>
</comment>
<dbReference type="SUPFAM" id="SSF74650">
    <property type="entry name" value="Galactose mutarotase-like"/>
    <property type="match status" value="1"/>
</dbReference>
<dbReference type="Pfam" id="PF14486">
    <property type="entry name" value="DUF4432"/>
    <property type="match status" value="1"/>
</dbReference>
<dbReference type="Gene3D" id="2.70.98.10">
    <property type="match status" value="1"/>
</dbReference>
<evidence type="ECO:0000313" key="1">
    <source>
        <dbReference type="EMBL" id="ODM06163.1"/>
    </source>
</evidence>
<dbReference type="EMBL" id="MCGH01000002">
    <property type="protein sequence ID" value="ODM06163.1"/>
    <property type="molecule type" value="Genomic_DNA"/>
</dbReference>
<evidence type="ECO:0000313" key="2">
    <source>
        <dbReference type="Proteomes" id="UP000094067"/>
    </source>
</evidence>
<gene>
    <name evidence="1" type="ORF">BEI61_02052</name>
</gene>
<dbReference type="GO" id="GO:0003824">
    <property type="term" value="F:catalytic activity"/>
    <property type="evidence" value="ECO:0007669"/>
    <property type="project" value="InterPro"/>
</dbReference>